<dbReference type="STRING" id="1038014.SAMN04487910_2225"/>
<evidence type="ECO:0000313" key="2">
    <source>
        <dbReference type="EMBL" id="SEL35661.1"/>
    </source>
</evidence>
<proteinExistence type="predicted"/>
<protein>
    <recommendedName>
        <fullName evidence="4">Lipoprotein</fullName>
    </recommendedName>
</protein>
<dbReference type="RefSeq" id="WP_139195638.1">
    <property type="nucleotide sequence ID" value="NZ_FOAB01000004.1"/>
</dbReference>
<keyword evidence="3" id="KW-1185">Reference proteome</keyword>
<dbReference type="PROSITE" id="PS51257">
    <property type="entry name" value="PROKAR_LIPOPROTEIN"/>
    <property type="match status" value="1"/>
</dbReference>
<dbReference type="OrthoDB" id="1161877at2"/>
<name>A0A1H7PIQ2_AQUAM</name>
<dbReference type="EMBL" id="FOAB01000004">
    <property type="protein sequence ID" value="SEL35661.1"/>
    <property type="molecule type" value="Genomic_DNA"/>
</dbReference>
<evidence type="ECO:0008006" key="4">
    <source>
        <dbReference type="Google" id="ProtNLM"/>
    </source>
</evidence>
<evidence type="ECO:0000313" key="3">
    <source>
        <dbReference type="Proteomes" id="UP000198521"/>
    </source>
</evidence>
<feature type="signal peptide" evidence="1">
    <location>
        <begin position="1"/>
        <end position="21"/>
    </location>
</feature>
<feature type="chain" id="PRO_5011479971" description="Lipoprotein" evidence="1">
    <location>
        <begin position="22"/>
        <end position="187"/>
    </location>
</feature>
<keyword evidence="1" id="KW-0732">Signal</keyword>
<dbReference type="AlphaFoldDB" id="A0A1H7PIQ2"/>
<accession>A0A1H7PIQ2</accession>
<reference evidence="2 3" key="1">
    <citation type="submission" date="2016-10" db="EMBL/GenBank/DDBJ databases">
        <authorList>
            <person name="de Groot N.N."/>
        </authorList>
    </citation>
    <scope>NUCLEOTIDE SEQUENCE [LARGE SCALE GENOMIC DNA]</scope>
    <source>
        <strain evidence="2 3">DSM 25232</strain>
    </source>
</reference>
<dbReference type="Proteomes" id="UP000198521">
    <property type="component" value="Unassembled WGS sequence"/>
</dbReference>
<gene>
    <name evidence="2" type="ORF">SAMN04487910_2225</name>
</gene>
<evidence type="ECO:0000256" key="1">
    <source>
        <dbReference type="SAM" id="SignalP"/>
    </source>
</evidence>
<organism evidence="2 3">
    <name type="scientific">Aquimarina amphilecti</name>
    <dbReference type="NCBI Taxonomy" id="1038014"/>
    <lineage>
        <taxon>Bacteria</taxon>
        <taxon>Pseudomonadati</taxon>
        <taxon>Bacteroidota</taxon>
        <taxon>Flavobacteriia</taxon>
        <taxon>Flavobacteriales</taxon>
        <taxon>Flavobacteriaceae</taxon>
        <taxon>Aquimarina</taxon>
    </lineage>
</organism>
<sequence>MKKITLLLVAAVFAIGIQSCSTDDKQEQIGDIIPENALNSNELFGKQNSLNKALGSGNIDATCFTKVYVVFPKNSTAQDRMDYLEFSQGKKGTYSIIFASTVAYCEGIYEWYMPCNELPTSYCDFIKCKLEPLNAKTNGAVVHEAEQNKILLEETEGDPACSECPETRYTWISTESCNEIWRSINYQ</sequence>